<evidence type="ECO:0000256" key="1">
    <source>
        <dbReference type="ARBA" id="ARBA00004651"/>
    </source>
</evidence>
<evidence type="ECO:0000256" key="8">
    <source>
        <dbReference type="ARBA" id="ARBA00023224"/>
    </source>
</evidence>
<evidence type="ECO:0000313" key="12">
    <source>
        <dbReference type="EMBL" id="KAJ1172561.1"/>
    </source>
</evidence>
<keyword evidence="7 9" id="KW-0675">Receptor</keyword>
<keyword evidence="6 10" id="KW-0472">Membrane</keyword>
<dbReference type="PANTHER" id="PTHR24231">
    <property type="entry name" value="PURINOCEPTOR-RELATED G-PROTEIN COUPLED RECEPTOR"/>
    <property type="match status" value="1"/>
</dbReference>
<evidence type="ECO:0000256" key="10">
    <source>
        <dbReference type="SAM" id="Phobius"/>
    </source>
</evidence>
<dbReference type="PROSITE" id="PS50262">
    <property type="entry name" value="G_PROTEIN_RECEP_F1_2"/>
    <property type="match status" value="1"/>
</dbReference>
<dbReference type="EMBL" id="JANPWB010000007">
    <property type="protein sequence ID" value="KAJ1172561.1"/>
    <property type="molecule type" value="Genomic_DNA"/>
</dbReference>
<dbReference type="Proteomes" id="UP001066276">
    <property type="component" value="Chromosome 4_1"/>
</dbReference>
<comment type="caution">
    <text evidence="12">The sequence shown here is derived from an EMBL/GenBank/DDBJ whole genome shotgun (WGS) entry which is preliminary data.</text>
</comment>
<feature type="transmembrane region" description="Helical" evidence="10">
    <location>
        <begin position="302"/>
        <end position="324"/>
    </location>
</feature>
<evidence type="ECO:0000256" key="5">
    <source>
        <dbReference type="ARBA" id="ARBA00023040"/>
    </source>
</evidence>
<proteinExistence type="inferred from homology"/>
<organism evidence="12 13">
    <name type="scientific">Pleurodeles waltl</name>
    <name type="common">Iberian ribbed newt</name>
    <dbReference type="NCBI Taxonomy" id="8319"/>
    <lineage>
        <taxon>Eukaryota</taxon>
        <taxon>Metazoa</taxon>
        <taxon>Chordata</taxon>
        <taxon>Craniata</taxon>
        <taxon>Vertebrata</taxon>
        <taxon>Euteleostomi</taxon>
        <taxon>Amphibia</taxon>
        <taxon>Batrachia</taxon>
        <taxon>Caudata</taxon>
        <taxon>Salamandroidea</taxon>
        <taxon>Salamandridae</taxon>
        <taxon>Pleurodelinae</taxon>
        <taxon>Pleurodeles</taxon>
    </lineage>
</organism>
<evidence type="ECO:0000256" key="9">
    <source>
        <dbReference type="RuleBase" id="RU000688"/>
    </source>
</evidence>
<dbReference type="AlphaFoldDB" id="A0AAV7T817"/>
<dbReference type="GO" id="GO:0030594">
    <property type="term" value="F:neurotransmitter receptor activity"/>
    <property type="evidence" value="ECO:0007669"/>
    <property type="project" value="TreeGrafter"/>
</dbReference>
<sequence length="389" mass="43721">MSCSKSTKKAEAFADLMLSNGLRLVNGRSKLDGAAKATFDNGRSLLVILASDPQHGPCTTSTPGPGLNSRVFLVLYEFYGEEDMQNCSEYFVEFQTRYLPPIFGLEFLVAICGNALAIYLFFTREKTWHTGIIYSFNLAVSDLLYTLSLPLLIAYYAMDKNWIFGSPVCKLERFFFNCNLYGSIFFVTCISLNRYVAIVYPMYAHGRIEPKHAKIISLVTWILVAGISAPVFKFSALDLRNPLHTECIGTARTVELTLYIPYSLFLAAFGCGIPFLLTLLSYVSIAWTVFKSESLSALEKKKVWLMVFSVVALYAISFVPYHVLRNINLYNRINQQNCTDSVIVHSAMQVTKALVTLNVCIHPLLYASVADSMRCSRRKDSPRNYNGPI</sequence>
<evidence type="ECO:0000256" key="6">
    <source>
        <dbReference type="ARBA" id="ARBA00023136"/>
    </source>
</evidence>
<evidence type="ECO:0000256" key="4">
    <source>
        <dbReference type="ARBA" id="ARBA00022989"/>
    </source>
</evidence>
<evidence type="ECO:0000256" key="2">
    <source>
        <dbReference type="ARBA" id="ARBA00022475"/>
    </source>
</evidence>
<feature type="transmembrane region" description="Helical" evidence="10">
    <location>
        <begin position="134"/>
        <end position="158"/>
    </location>
</feature>
<keyword evidence="5 9" id="KW-0297">G-protein coupled receptor</keyword>
<accession>A0AAV7T817</accession>
<keyword evidence="2" id="KW-1003">Cell membrane</keyword>
<dbReference type="PANTHER" id="PTHR24231:SF46">
    <property type="entry name" value="P2Y PURINOCEPTOR 11"/>
    <property type="match status" value="1"/>
</dbReference>
<dbReference type="PRINTS" id="PR00237">
    <property type="entry name" value="GPCRRHODOPSN"/>
</dbReference>
<feature type="transmembrane region" description="Helical" evidence="10">
    <location>
        <begin position="98"/>
        <end position="122"/>
    </location>
</feature>
<dbReference type="GO" id="GO:0045031">
    <property type="term" value="F:G protein-coupled ATP receptor activity"/>
    <property type="evidence" value="ECO:0007669"/>
    <property type="project" value="TreeGrafter"/>
</dbReference>
<reference evidence="12" key="1">
    <citation type="journal article" date="2022" name="bioRxiv">
        <title>Sequencing and chromosome-scale assembly of the giantPleurodeles waltlgenome.</title>
        <authorList>
            <person name="Brown T."/>
            <person name="Elewa A."/>
            <person name="Iarovenko S."/>
            <person name="Subramanian E."/>
            <person name="Araus A.J."/>
            <person name="Petzold A."/>
            <person name="Susuki M."/>
            <person name="Suzuki K.-i.T."/>
            <person name="Hayashi T."/>
            <person name="Toyoda A."/>
            <person name="Oliveira C."/>
            <person name="Osipova E."/>
            <person name="Leigh N.D."/>
            <person name="Simon A."/>
            <person name="Yun M.H."/>
        </authorList>
    </citation>
    <scope>NUCLEOTIDE SEQUENCE</scope>
    <source>
        <strain evidence="12">20211129_DDA</strain>
        <tissue evidence="12">Liver</tissue>
    </source>
</reference>
<comment type="similarity">
    <text evidence="9">Belongs to the G-protein coupled receptor 1 family.</text>
</comment>
<dbReference type="PROSITE" id="PS00237">
    <property type="entry name" value="G_PROTEIN_RECEP_F1_1"/>
    <property type="match status" value="1"/>
</dbReference>
<keyword evidence="13" id="KW-1185">Reference proteome</keyword>
<dbReference type="InterPro" id="IPR000276">
    <property type="entry name" value="GPCR_Rhodpsn"/>
</dbReference>
<feature type="transmembrane region" description="Helical" evidence="10">
    <location>
        <begin position="215"/>
        <end position="232"/>
    </location>
</feature>
<feature type="transmembrane region" description="Helical" evidence="10">
    <location>
        <begin position="264"/>
        <end position="290"/>
    </location>
</feature>
<protein>
    <recommendedName>
        <fullName evidence="11">G-protein coupled receptors family 1 profile domain-containing protein</fullName>
    </recommendedName>
</protein>
<feature type="domain" description="G-protein coupled receptors family 1 profile" evidence="11">
    <location>
        <begin position="113"/>
        <end position="366"/>
    </location>
</feature>
<feature type="transmembrane region" description="Helical" evidence="10">
    <location>
        <begin position="180"/>
        <end position="203"/>
    </location>
</feature>
<evidence type="ECO:0000259" key="11">
    <source>
        <dbReference type="PROSITE" id="PS50262"/>
    </source>
</evidence>
<evidence type="ECO:0000256" key="7">
    <source>
        <dbReference type="ARBA" id="ARBA00023170"/>
    </source>
</evidence>
<name>A0AAV7T817_PLEWA</name>
<dbReference type="GO" id="GO:0019722">
    <property type="term" value="P:calcium-mediated signaling"/>
    <property type="evidence" value="ECO:0007669"/>
    <property type="project" value="TreeGrafter"/>
</dbReference>
<dbReference type="Gene3D" id="1.20.1070.10">
    <property type="entry name" value="Rhodopsin 7-helix transmembrane proteins"/>
    <property type="match status" value="1"/>
</dbReference>
<keyword evidence="4 10" id="KW-1133">Transmembrane helix</keyword>
<evidence type="ECO:0000313" key="13">
    <source>
        <dbReference type="Proteomes" id="UP001066276"/>
    </source>
</evidence>
<gene>
    <name evidence="12" type="ORF">NDU88_004406</name>
</gene>
<dbReference type="Pfam" id="PF00001">
    <property type="entry name" value="7tm_1"/>
    <property type="match status" value="1"/>
</dbReference>
<comment type="subcellular location">
    <subcellularLocation>
        <location evidence="1">Cell membrane</location>
        <topology evidence="1">Multi-pass membrane protein</topology>
    </subcellularLocation>
</comment>
<evidence type="ECO:0000256" key="3">
    <source>
        <dbReference type="ARBA" id="ARBA00022692"/>
    </source>
</evidence>
<dbReference type="GO" id="GO:0005886">
    <property type="term" value="C:plasma membrane"/>
    <property type="evidence" value="ECO:0007669"/>
    <property type="project" value="UniProtKB-SubCell"/>
</dbReference>
<keyword evidence="3 9" id="KW-0812">Transmembrane</keyword>
<dbReference type="InterPro" id="IPR017452">
    <property type="entry name" value="GPCR_Rhodpsn_7TM"/>
</dbReference>
<dbReference type="SUPFAM" id="SSF81321">
    <property type="entry name" value="Family A G protein-coupled receptor-like"/>
    <property type="match status" value="1"/>
</dbReference>
<keyword evidence="8 9" id="KW-0807">Transducer</keyword>
<dbReference type="PRINTS" id="PR01157">
    <property type="entry name" value="P2YPURNOCPTR"/>
</dbReference>